<comment type="caution">
    <text evidence="2">The sequence shown here is derived from an EMBL/GenBank/DDBJ whole genome shotgun (WGS) entry which is preliminary data.</text>
</comment>
<dbReference type="PANTHER" id="PTHR34504">
    <property type="entry name" value="ANTITOXIN HICB"/>
    <property type="match status" value="1"/>
</dbReference>
<feature type="domain" description="HicB-like antitoxin of toxin-antitoxin system" evidence="1">
    <location>
        <begin position="4"/>
        <end position="61"/>
    </location>
</feature>
<gene>
    <name evidence="2" type="ORF">AUJ95_02845</name>
</gene>
<evidence type="ECO:0000313" key="3">
    <source>
        <dbReference type="Proteomes" id="UP000183085"/>
    </source>
</evidence>
<evidence type="ECO:0000313" key="2">
    <source>
        <dbReference type="EMBL" id="OIP41709.1"/>
    </source>
</evidence>
<protein>
    <recommendedName>
        <fullName evidence="1">HicB-like antitoxin of toxin-antitoxin system domain-containing protein</fullName>
    </recommendedName>
</protein>
<accession>A0A1J5E045</accession>
<organism evidence="2 3">
    <name type="scientific">Candidatus Desantisbacteria bacterium CG2_30_40_21</name>
    <dbReference type="NCBI Taxonomy" id="1817895"/>
    <lineage>
        <taxon>Bacteria</taxon>
        <taxon>Candidatus Desantisiibacteriota</taxon>
    </lineage>
</organism>
<dbReference type="Gene3D" id="3.30.160.250">
    <property type="match status" value="1"/>
</dbReference>
<dbReference type="PANTHER" id="PTHR34504:SF2">
    <property type="entry name" value="UPF0150 PROTEIN SSL0259"/>
    <property type="match status" value="1"/>
</dbReference>
<reference evidence="2 3" key="1">
    <citation type="journal article" date="2016" name="Environ. Microbiol.">
        <title>Genomic resolution of a cold subsurface aquifer community provides metabolic insights for novel microbes adapted to high CO concentrations.</title>
        <authorList>
            <person name="Probst A.J."/>
            <person name="Castelle C.J."/>
            <person name="Singh A."/>
            <person name="Brown C.T."/>
            <person name="Anantharaman K."/>
            <person name="Sharon I."/>
            <person name="Hug L.A."/>
            <person name="Burstein D."/>
            <person name="Emerson J.B."/>
            <person name="Thomas B.C."/>
            <person name="Banfield J.F."/>
        </authorList>
    </citation>
    <scope>NUCLEOTIDE SEQUENCE [LARGE SCALE GENOMIC DNA]</scope>
    <source>
        <strain evidence="2">CG2_30_40_21</strain>
    </source>
</reference>
<dbReference type="SUPFAM" id="SSF143100">
    <property type="entry name" value="TTHA1013/TTHA0281-like"/>
    <property type="match status" value="1"/>
</dbReference>
<dbReference type="Proteomes" id="UP000183085">
    <property type="component" value="Unassembled WGS sequence"/>
</dbReference>
<dbReference type="AlphaFoldDB" id="A0A1J5E045"/>
<dbReference type="STRING" id="1817895.AUJ95_02845"/>
<name>A0A1J5E045_9BACT</name>
<proteinExistence type="predicted"/>
<sequence length="75" mass="8520">MYTYTIILEPNYPEEGYTVRVPALPGCITYGWNKEEAIKRTKEAIDGFIEGLQKAGELIPEDIGRVELATVRVCW</sequence>
<dbReference type="Pfam" id="PF15919">
    <property type="entry name" value="HicB_lk_antitox"/>
    <property type="match status" value="1"/>
</dbReference>
<dbReference type="InterPro" id="IPR031807">
    <property type="entry name" value="HicB-like"/>
</dbReference>
<dbReference type="InterPro" id="IPR035069">
    <property type="entry name" value="TTHA1013/TTHA0281-like"/>
</dbReference>
<dbReference type="InterPro" id="IPR051404">
    <property type="entry name" value="TA_system_antitoxin"/>
</dbReference>
<evidence type="ECO:0000259" key="1">
    <source>
        <dbReference type="Pfam" id="PF15919"/>
    </source>
</evidence>
<dbReference type="EMBL" id="MNYI01000072">
    <property type="protein sequence ID" value="OIP41709.1"/>
    <property type="molecule type" value="Genomic_DNA"/>
</dbReference>